<accession>A0A1W1BL14</accession>
<reference evidence="1" key="1">
    <citation type="submission" date="2016-10" db="EMBL/GenBank/DDBJ databases">
        <authorList>
            <person name="de Groot N.N."/>
        </authorList>
    </citation>
    <scope>NUCLEOTIDE SEQUENCE</scope>
</reference>
<gene>
    <name evidence="1" type="ORF">MNB_SM-6-720</name>
</gene>
<proteinExistence type="predicted"/>
<sequence length="274" mass="30351">MKKLLLSGALAALLTSSLIAKDVSTYEYAAFKNSDAVKSALTTQGFQVVGEYDAMSNPDYHVITYTNAAMQTEVSKDDNNSFAAVEKVLVDKKDNTLVFTNPEYFMRAFIEDDYSDATAKSINSALSTAFGKLTGSPDGLEEDDIKGYHFMMGMPYYEDMIEVAEGKNLVKKLKTNAGDNIVFEIKLKEGTLFGVAMPTPKGEKSYVTEIKGEKSAAFLPYMVFVETEDDKDEAKIMHPKYYLALSYPKLSMGQFMSISSAIGNIEDYFEGLFK</sequence>
<name>A0A1W1BL14_9ZZZZ</name>
<dbReference type="AlphaFoldDB" id="A0A1W1BL14"/>
<evidence type="ECO:0000313" key="1">
    <source>
        <dbReference type="EMBL" id="SFV54260.1"/>
    </source>
</evidence>
<protein>
    <submittedName>
        <fullName evidence="1">Uncharacterized protein</fullName>
    </submittedName>
</protein>
<organism evidence="1">
    <name type="scientific">hydrothermal vent metagenome</name>
    <dbReference type="NCBI Taxonomy" id="652676"/>
    <lineage>
        <taxon>unclassified sequences</taxon>
        <taxon>metagenomes</taxon>
        <taxon>ecological metagenomes</taxon>
    </lineage>
</organism>
<dbReference type="EMBL" id="FPHK01000011">
    <property type="protein sequence ID" value="SFV54260.1"/>
    <property type="molecule type" value="Genomic_DNA"/>
</dbReference>